<sequence>MKIFIGVLAFASFASSSLDYPRLQIVDRNMYSEGKKNITIAYLLQGFSSQEAALTSEVGKWLIKVQKQAETELTKKLGVPLILETTGIKVPGDELSHLLSTWISSGQMHADTVVDYLKTFFRKSFNPDIICLVTKATLYDSRHQKHLGYSKYTNLCNGLVPMLLHYKYKIKDAGALLSTLIESSISPNKRSRWSKMTKEEKELYLDGCNIRYKERNNPDSGEYHAVPIYKDDLYKDGEVAYY</sequence>
<keyword evidence="1" id="KW-0732">Signal</keyword>
<proteinExistence type="evidence at transcript level"/>
<feature type="chain" id="PRO_5005518848" evidence="1">
    <location>
        <begin position="17"/>
        <end position="242"/>
    </location>
</feature>
<reference evidence="2" key="1">
    <citation type="submission" date="2012-12" db="EMBL/GenBank/DDBJ databases">
        <title>Identification and characterization of a phenylalanine ammonia-lyase gene family in Isatis indigotica Fort.</title>
        <authorList>
            <person name="Liu Q."/>
            <person name="Chen J."/>
            <person name="Zhou X."/>
            <person name="Di P."/>
            <person name="Xiao Y."/>
            <person name="Xuan H."/>
            <person name="Zhang L."/>
            <person name="Chen W."/>
        </authorList>
    </citation>
    <scope>NUCLEOTIDE SEQUENCE</scope>
    <source>
        <tissue evidence="2">Salivary gland</tissue>
    </source>
</reference>
<dbReference type="AlphaFoldDB" id="A0A0K8RM42"/>
<evidence type="ECO:0000313" key="2">
    <source>
        <dbReference type="EMBL" id="JAA72167.1"/>
    </source>
</evidence>
<dbReference type="EMBL" id="GADI01001641">
    <property type="protein sequence ID" value="JAA72167.1"/>
    <property type="molecule type" value="mRNA"/>
</dbReference>
<feature type="signal peptide" evidence="1">
    <location>
        <begin position="1"/>
        <end position="16"/>
    </location>
</feature>
<protein>
    <submittedName>
        <fullName evidence="2">Putative ixodes 26 kDa salivary protein</fullName>
    </submittedName>
</protein>
<accession>A0A0K8RM42</accession>
<organism evidence="2">
    <name type="scientific">Ixodes ricinus</name>
    <name type="common">Common tick</name>
    <name type="synonym">Acarus ricinus</name>
    <dbReference type="NCBI Taxonomy" id="34613"/>
    <lineage>
        <taxon>Eukaryota</taxon>
        <taxon>Metazoa</taxon>
        <taxon>Ecdysozoa</taxon>
        <taxon>Arthropoda</taxon>
        <taxon>Chelicerata</taxon>
        <taxon>Arachnida</taxon>
        <taxon>Acari</taxon>
        <taxon>Parasitiformes</taxon>
        <taxon>Ixodida</taxon>
        <taxon>Ixodoidea</taxon>
        <taxon>Ixodidae</taxon>
        <taxon>Ixodinae</taxon>
        <taxon>Ixodes</taxon>
    </lineage>
</organism>
<evidence type="ECO:0000256" key="1">
    <source>
        <dbReference type="SAM" id="SignalP"/>
    </source>
</evidence>
<name>A0A0K8RM42_IXORI</name>